<dbReference type="Proteomes" id="UP001183176">
    <property type="component" value="Unassembled WGS sequence"/>
</dbReference>
<sequence length="277" mass="31010">MRWHITGRHDQACEAGGESGVAGGGREGSSEAILTRADHRPATHRVPRRPFRCGCPQRQIYLSLFVPARSPLSPRLTQRLRTGRAMRYPKVARQPSGRGRLRGMVPLHERPTEADDRRTPGHWEGDLVMGRRPSAVATLVERSSRYLLLVALPDGIKAQAVQPALRDALNHVPAQLRRSLVWDRGREMATHADLTAETGCPVYFCDPKSPWQRGTNENTNRLLRRYLARGEDLRGRDQQALDELAARLTNRPRRVLGWRTPAEVYAEAAAGHVATVP</sequence>
<dbReference type="InterPro" id="IPR036397">
    <property type="entry name" value="RNaseH_sf"/>
</dbReference>
<dbReference type="PANTHER" id="PTHR10948:SF23">
    <property type="entry name" value="TRANSPOSASE INSI FOR INSERTION SEQUENCE ELEMENT IS30A-RELATED"/>
    <property type="match status" value="1"/>
</dbReference>
<feature type="region of interest" description="Disordered" evidence="1">
    <location>
        <begin position="1"/>
        <end position="30"/>
    </location>
</feature>
<evidence type="ECO:0000313" key="4">
    <source>
        <dbReference type="Proteomes" id="UP001183176"/>
    </source>
</evidence>
<dbReference type="PROSITE" id="PS50994">
    <property type="entry name" value="INTEGRASE"/>
    <property type="match status" value="1"/>
</dbReference>
<dbReference type="EMBL" id="JAVREH010000041">
    <property type="protein sequence ID" value="MDT0263511.1"/>
    <property type="molecule type" value="Genomic_DNA"/>
</dbReference>
<dbReference type="SUPFAM" id="SSF53098">
    <property type="entry name" value="Ribonuclease H-like"/>
    <property type="match status" value="1"/>
</dbReference>
<dbReference type="InterPro" id="IPR051917">
    <property type="entry name" value="Transposase-Integrase"/>
</dbReference>
<dbReference type="InterPro" id="IPR001584">
    <property type="entry name" value="Integrase_cat-core"/>
</dbReference>
<evidence type="ECO:0000259" key="2">
    <source>
        <dbReference type="PROSITE" id="PS50994"/>
    </source>
</evidence>
<evidence type="ECO:0000313" key="3">
    <source>
        <dbReference type="EMBL" id="MDT0263511.1"/>
    </source>
</evidence>
<keyword evidence="4" id="KW-1185">Reference proteome</keyword>
<dbReference type="InterPro" id="IPR053392">
    <property type="entry name" value="Transposase_IS30-like"/>
</dbReference>
<dbReference type="PANTHER" id="PTHR10948">
    <property type="entry name" value="TRANSPOSASE"/>
    <property type="match status" value="1"/>
</dbReference>
<gene>
    <name evidence="3" type="ORF">RM423_19195</name>
</gene>
<dbReference type="Gene3D" id="3.30.420.10">
    <property type="entry name" value="Ribonuclease H-like superfamily/Ribonuclease H"/>
    <property type="match status" value="1"/>
</dbReference>
<reference evidence="4" key="1">
    <citation type="submission" date="2023-07" db="EMBL/GenBank/DDBJ databases">
        <title>30 novel species of actinomycetes from the DSMZ collection.</title>
        <authorList>
            <person name="Nouioui I."/>
        </authorList>
    </citation>
    <scope>NUCLEOTIDE SEQUENCE [LARGE SCALE GENOMIC DNA]</scope>
    <source>
        <strain evidence="4">DSM 44399</strain>
    </source>
</reference>
<dbReference type="NCBIfam" id="NF033563">
    <property type="entry name" value="transpos_IS30"/>
    <property type="match status" value="1"/>
</dbReference>
<dbReference type="Pfam" id="PF00665">
    <property type="entry name" value="rve"/>
    <property type="match status" value="1"/>
</dbReference>
<feature type="compositionally biased region" description="Gly residues" evidence="1">
    <location>
        <begin position="17"/>
        <end position="27"/>
    </location>
</feature>
<name>A0ABU2JFI8_9ACTN</name>
<organism evidence="3 4">
    <name type="scientific">Jatrophihabitans lederbergiae</name>
    <dbReference type="NCBI Taxonomy" id="3075547"/>
    <lineage>
        <taxon>Bacteria</taxon>
        <taxon>Bacillati</taxon>
        <taxon>Actinomycetota</taxon>
        <taxon>Actinomycetes</taxon>
        <taxon>Jatrophihabitantales</taxon>
        <taxon>Jatrophihabitantaceae</taxon>
        <taxon>Jatrophihabitans</taxon>
    </lineage>
</organism>
<evidence type="ECO:0000256" key="1">
    <source>
        <dbReference type="SAM" id="MobiDB-lite"/>
    </source>
</evidence>
<feature type="domain" description="Integrase catalytic" evidence="2">
    <location>
        <begin position="107"/>
        <end position="269"/>
    </location>
</feature>
<comment type="caution">
    <text evidence="3">The sequence shown here is derived from an EMBL/GenBank/DDBJ whole genome shotgun (WGS) entry which is preliminary data.</text>
</comment>
<dbReference type="InterPro" id="IPR012337">
    <property type="entry name" value="RNaseH-like_sf"/>
</dbReference>
<protein>
    <submittedName>
        <fullName evidence="3">IS30 family transposase</fullName>
    </submittedName>
</protein>
<proteinExistence type="predicted"/>
<accession>A0ABU2JFI8</accession>